<protein>
    <submittedName>
        <fullName evidence="2">Uncharacterized protein</fullName>
    </submittedName>
</protein>
<reference evidence="2" key="1">
    <citation type="journal article" date="2015" name="Nature">
        <title>Complex archaea that bridge the gap between prokaryotes and eukaryotes.</title>
        <authorList>
            <person name="Spang A."/>
            <person name="Saw J.H."/>
            <person name="Jorgensen S.L."/>
            <person name="Zaremba-Niedzwiedzka K."/>
            <person name="Martijn J."/>
            <person name="Lind A.E."/>
            <person name="van Eijk R."/>
            <person name="Schleper C."/>
            <person name="Guy L."/>
            <person name="Ettema T.J."/>
        </authorList>
    </citation>
    <scope>NUCLEOTIDE SEQUENCE</scope>
</reference>
<feature type="transmembrane region" description="Helical" evidence="1">
    <location>
        <begin position="12"/>
        <end position="31"/>
    </location>
</feature>
<name>A0A0F9BP48_9ZZZZ</name>
<dbReference type="EMBL" id="LAZR01036902">
    <property type="protein sequence ID" value="KKL23635.1"/>
    <property type="molecule type" value="Genomic_DNA"/>
</dbReference>
<accession>A0A0F9BP48</accession>
<feature type="transmembrane region" description="Helical" evidence="1">
    <location>
        <begin position="163"/>
        <end position="187"/>
    </location>
</feature>
<feature type="transmembrane region" description="Helical" evidence="1">
    <location>
        <begin position="66"/>
        <end position="83"/>
    </location>
</feature>
<evidence type="ECO:0000256" key="1">
    <source>
        <dbReference type="SAM" id="Phobius"/>
    </source>
</evidence>
<organism evidence="2">
    <name type="scientific">marine sediment metagenome</name>
    <dbReference type="NCBI Taxonomy" id="412755"/>
    <lineage>
        <taxon>unclassified sequences</taxon>
        <taxon>metagenomes</taxon>
        <taxon>ecological metagenomes</taxon>
    </lineage>
</organism>
<keyword evidence="1" id="KW-0812">Transmembrane</keyword>
<gene>
    <name evidence="2" type="ORF">LCGC14_2423400</name>
</gene>
<dbReference type="AlphaFoldDB" id="A0A0F9BP48"/>
<proteinExistence type="predicted"/>
<comment type="caution">
    <text evidence="2">The sequence shown here is derived from an EMBL/GenBank/DDBJ whole genome shotgun (WGS) entry which is preliminary data.</text>
</comment>
<feature type="non-terminal residue" evidence="2">
    <location>
        <position position="190"/>
    </location>
</feature>
<keyword evidence="1" id="KW-0472">Membrane</keyword>
<evidence type="ECO:0000313" key="2">
    <source>
        <dbReference type="EMBL" id="KKL23635.1"/>
    </source>
</evidence>
<feature type="transmembrane region" description="Helical" evidence="1">
    <location>
        <begin position="37"/>
        <end position="54"/>
    </location>
</feature>
<feature type="transmembrane region" description="Helical" evidence="1">
    <location>
        <begin position="95"/>
        <end position="113"/>
    </location>
</feature>
<keyword evidence="1" id="KW-1133">Transmembrane helix</keyword>
<feature type="transmembrane region" description="Helical" evidence="1">
    <location>
        <begin position="125"/>
        <end position="143"/>
    </location>
</feature>
<sequence>MDYISGNTYKRDLISKFFFLLIFFFPLLPTYLINSQIHINILVFTLSLIYLAFFSFGEYNWLKRMVVLYYFSLQFIITFSLLADVTGDDFSFLSFLSYLRPTMLLIITLAACRMLDKSDFYKGKLIFFVALISLFYVLIELFLTSFFSDFIFFLYKRDFRFELIYSGVAFFGTTYYSGYSFLILFYLSIV</sequence>